<accession>A0ACD1GW97</accession>
<organism evidence="1 2">
    <name type="scientific">Aspergillus aculeatinus CBS 121060</name>
    <dbReference type="NCBI Taxonomy" id="1448322"/>
    <lineage>
        <taxon>Eukaryota</taxon>
        <taxon>Fungi</taxon>
        <taxon>Dikarya</taxon>
        <taxon>Ascomycota</taxon>
        <taxon>Pezizomycotina</taxon>
        <taxon>Eurotiomycetes</taxon>
        <taxon>Eurotiomycetidae</taxon>
        <taxon>Eurotiales</taxon>
        <taxon>Aspergillaceae</taxon>
        <taxon>Aspergillus</taxon>
        <taxon>Aspergillus subgen. Circumdati</taxon>
    </lineage>
</organism>
<keyword evidence="1" id="KW-0808">Transferase</keyword>
<dbReference type="EMBL" id="KZ824994">
    <property type="protein sequence ID" value="RAH65545.1"/>
    <property type="molecule type" value="Genomic_DNA"/>
</dbReference>
<keyword evidence="2" id="KW-1185">Reference proteome</keyword>
<proteinExistence type="predicted"/>
<reference evidence="1" key="1">
    <citation type="submission" date="2018-02" db="EMBL/GenBank/DDBJ databases">
        <title>The genomes of Aspergillus section Nigri reveals drivers in fungal speciation.</title>
        <authorList>
            <consortium name="DOE Joint Genome Institute"/>
            <person name="Vesth T.C."/>
            <person name="Nybo J."/>
            <person name="Theobald S."/>
            <person name="Brandl J."/>
            <person name="Frisvad J.C."/>
            <person name="Nielsen K.F."/>
            <person name="Lyhne E.K."/>
            <person name="Kogle M.E."/>
            <person name="Kuo A."/>
            <person name="Riley R."/>
            <person name="Clum A."/>
            <person name="Nolan M."/>
            <person name="Lipzen A."/>
            <person name="Salamov A."/>
            <person name="Henrissat B."/>
            <person name="Wiebenga A."/>
            <person name="De vries R.P."/>
            <person name="Grigoriev I.V."/>
            <person name="Mortensen U.H."/>
            <person name="Andersen M.R."/>
            <person name="Baker S.E."/>
        </authorList>
    </citation>
    <scope>NUCLEOTIDE SEQUENCE</scope>
    <source>
        <strain evidence="1">CBS 121060</strain>
    </source>
</reference>
<sequence length="967" mass="104906">MAYSNLQKSPPLDLSHHLSAVTKRRENSLVKSLYKYMIRPNVDNMAGGLPNASYFPYETLEATVAHPQRFAVTTPTENGDARATDRMVVPKETPQANTLHKIDVATALQYGTAEGLPALATFVREFAREHLHPNVPYAGGPATLLTTGATDGLSKAVEAFTTAWDPRRDWINQREGVLCEEFVFMNAIQTFQPRGVNVATVAIDAEGMLAHGKGGLADVLENWDFKKGRRPHLMYTITIGQNPTGGTLSVARRKEIYALCQRYDILIIEDDPYWNLQYPSAAATEAQHRGSPAAVHPTPPNYNAHGRSSGYAFLDSLVPSYLSVDTDGRVVRLDTFSKTIAPGCRLGWITAQPAFIERLTRITETSTQQPSGFVQAMVAELILGQQADTDGKGGSSNRRGKGKGRGEPRAWQMDGWVRWLEGLRASYERRMRDMCTVLEEGKYLVDTDGAEAAAEAGAWEVLDKVQMYDFRWPTGGMFVWLKVSIETHPLLQRYGAERLSKALWLQLMEKPYLCLMSPGALFAPTPAAVLRSQQYFRLCFAAMPADEVAGITRRLVDGFRAFWKRKDLDGLEDEEVSFTLYAPREAKPNRNASPHQISLPLTTSEIKSAVPYLSSPHTPPKMPLTNTDLAEEIEAINAIYDPDTITISRTATAPSTLDLGSSSSSSSSSSSEPIPTTLKLQIPNHPHLSFLLGFPATYPDTPPLIQGTASTAARGEGKLAVDILASILSRVYTAGSVCLFDLISEAETAFTEIGVGGQTTSTTTTSTTTATSTSASATQAHEKPPATESTTTPATTQLHETFGLPAPPEWMLSEVITEKKSVFVGRAARVTSLGQARAVLDYLLASEKKVAAATHNISAWRIRERKNPGGAGGGAGDATGAGDVSIVQDCDDDGETAAGGRLLHLMQLMDVWDVVVVVTRWYGGVLLGPDRFRIINAAGRDALVKGGFVRESSAGNGEGGKKKKGKK</sequence>
<gene>
    <name evidence="1" type="ORF">BO66DRAFT_333643</name>
</gene>
<name>A0ACD1GW97_9EURO</name>
<keyword evidence="1" id="KW-0032">Aminotransferase</keyword>
<evidence type="ECO:0000313" key="2">
    <source>
        <dbReference type="Proteomes" id="UP000249661"/>
    </source>
</evidence>
<protein>
    <submittedName>
        <fullName evidence="1">Aromatic amino acid aminotransferase</fullName>
    </submittedName>
</protein>
<evidence type="ECO:0000313" key="1">
    <source>
        <dbReference type="EMBL" id="RAH65545.1"/>
    </source>
</evidence>
<dbReference type="Proteomes" id="UP000249661">
    <property type="component" value="Unassembled WGS sequence"/>
</dbReference>